<evidence type="ECO:0000259" key="2">
    <source>
        <dbReference type="Pfam" id="PF08977"/>
    </source>
</evidence>
<dbReference type="AlphaFoldDB" id="A0A1E5LBM0"/>
<dbReference type="Pfam" id="PF08977">
    <property type="entry name" value="BOFC_N"/>
    <property type="match status" value="1"/>
</dbReference>
<comment type="caution">
    <text evidence="3">The sequence shown here is derived from an EMBL/GenBank/DDBJ whole genome shotgun (WGS) entry which is preliminary data.</text>
</comment>
<dbReference type="EMBL" id="MJEH01000061">
    <property type="protein sequence ID" value="OEH91482.1"/>
    <property type="molecule type" value="Genomic_DNA"/>
</dbReference>
<name>A0A1E5LBM0_9BACI</name>
<accession>A0A1E5LBM0</accession>
<evidence type="ECO:0000313" key="4">
    <source>
        <dbReference type="Proteomes" id="UP000095209"/>
    </source>
</evidence>
<dbReference type="InterPro" id="IPR038117">
    <property type="entry name" value="BofC_C_sf"/>
</dbReference>
<dbReference type="Pfam" id="PF08955">
    <property type="entry name" value="BofC_C"/>
    <property type="match status" value="1"/>
</dbReference>
<dbReference type="STRING" id="1305675.BFG57_05035"/>
<evidence type="ECO:0000313" key="3">
    <source>
        <dbReference type="EMBL" id="OEH91482.1"/>
    </source>
</evidence>
<dbReference type="InterPro" id="IPR015050">
    <property type="entry name" value="BofC_C"/>
</dbReference>
<dbReference type="Gene3D" id="3.30.70.1740">
    <property type="entry name" value="Bypass-of-forespore C, C-terminal domain"/>
    <property type="match status" value="1"/>
</dbReference>
<dbReference type="RefSeq" id="WP_069718490.1">
    <property type="nucleotide sequence ID" value="NZ_MJEH01000061.1"/>
</dbReference>
<evidence type="ECO:0000259" key="1">
    <source>
        <dbReference type="Pfam" id="PF08955"/>
    </source>
</evidence>
<sequence length="186" mass="21546">MTVRISKLQAMMILLIGAISGALTMFAFFSSSFEVKAKPEEESTHTITEPITVEVTLQKHYVDGKLSEDKLTEIIWAMEDFWSTYSDWQLVHQEKGQVIFRKQIDDISPLLKQQGYFGLSEEGRLTIYSGKPELDDVIQSFFQINIEKLEVHQQEELKQGIPIKSKEQYEDVIETFRMFKIDAVPF</sequence>
<feature type="domain" description="Bypass of forespore C C-terminal" evidence="1">
    <location>
        <begin position="105"/>
        <end position="177"/>
    </location>
</feature>
<dbReference type="Gene3D" id="3.10.20.420">
    <property type="entry name" value="Bypass-of-forespore C, N-terminal domain"/>
    <property type="match status" value="1"/>
</dbReference>
<proteinExistence type="predicted"/>
<dbReference type="Proteomes" id="UP000095209">
    <property type="component" value="Unassembled WGS sequence"/>
</dbReference>
<protein>
    <submittedName>
        <fullName evidence="3">Regulator</fullName>
    </submittedName>
</protein>
<reference evidence="3 4" key="1">
    <citation type="submission" date="2016-08" db="EMBL/GenBank/DDBJ databases">
        <title>Genome of Bacillus solimangrovi GH2-4.</title>
        <authorList>
            <person name="Lim S."/>
            <person name="Kim B.-C."/>
        </authorList>
    </citation>
    <scope>NUCLEOTIDE SEQUENCE [LARGE SCALE GENOMIC DNA]</scope>
    <source>
        <strain evidence="3 4">GH2-4</strain>
    </source>
</reference>
<organism evidence="3 4">
    <name type="scientific">Bacillus solimangrovi</name>
    <dbReference type="NCBI Taxonomy" id="1305675"/>
    <lineage>
        <taxon>Bacteria</taxon>
        <taxon>Bacillati</taxon>
        <taxon>Bacillota</taxon>
        <taxon>Bacilli</taxon>
        <taxon>Bacillales</taxon>
        <taxon>Bacillaceae</taxon>
        <taxon>Bacillus</taxon>
    </lineage>
</organism>
<gene>
    <name evidence="3" type="ORF">BFG57_05035</name>
</gene>
<dbReference type="InterPro" id="IPR015071">
    <property type="entry name" value="BOFC_N"/>
</dbReference>
<feature type="domain" description="Bypass-of-forespore C N-terminal" evidence="2">
    <location>
        <begin position="53"/>
        <end position="103"/>
    </location>
</feature>
<dbReference type="InterPro" id="IPR038118">
    <property type="entry name" value="BOFC_N_sf"/>
</dbReference>
<keyword evidence="4" id="KW-1185">Reference proteome</keyword>